<organism evidence="8">
    <name type="scientific">Trypanosoma vivax (strain Y486)</name>
    <dbReference type="NCBI Taxonomy" id="1055687"/>
    <lineage>
        <taxon>Eukaryota</taxon>
        <taxon>Discoba</taxon>
        <taxon>Euglenozoa</taxon>
        <taxon>Kinetoplastea</taxon>
        <taxon>Metakinetoplastina</taxon>
        <taxon>Trypanosomatida</taxon>
        <taxon>Trypanosomatidae</taxon>
        <taxon>Trypanosoma</taxon>
        <taxon>Duttonella</taxon>
    </lineage>
</organism>
<evidence type="ECO:0000256" key="1">
    <source>
        <dbReference type="ARBA" id="ARBA00012995"/>
    </source>
</evidence>
<comment type="similarity">
    <text evidence="5">Belongs to the LDH/MDH superfamily.</text>
</comment>
<keyword evidence="2" id="KW-0816">Tricarboxylic acid cycle</keyword>
<evidence type="ECO:0000259" key="7">
    <source>
        <dbReference type="Pfam" id="PF02866"/>
    </source>
</evidence>
<keyword evidence="4" id="KW-0520">NAD</keyword>
<dbReference type="PANTHER" id="PTHR11540">
    <property type="entry name" value="MALATE AND LACTATE DEHYDROGENASE"/>
    <property type="match status" value="1"/>
</dbReference>
<dbReference type="SUPFAM" id="SSF51735">
    <property type="entry name" value="NAD(P)-binding Rossmann-fold domains"/>
    <property type="match status" value="1"/>
</dbReference>
<dbReference type="PANTHER" id="PTHR11540:SF48">
    <property type="entry name" value="DEHYDROGENASE, PUTATIVE-RELATED"/>
    <property type="match status" value="1"/>
</dbReference>
<feature type="domain" description="Lactate/malate dehydrogenase C-terminal" evidence="7">
    <location>
        <begin position="171"/>
        <end position="345"/>
    </location>
</feature>
<sequence length="357" mass="37686">MGLFRKAARKAISGKVVVFGSTTAIGQHLSLLLKLCPHVKELRCCGPFRSTAVDMNGPPVRGLVADLLHIDTCCSVKPASEPWEWEEAVRDAQLVLVCCGGRIVDSGRSDHVAAIAQAAPELTIVMETVAKVAPGVIIGIVSTLVNSLVPFAREVLVRCGAFDPRKLFGVTTHDVMRARVLVARELQMNPFDVNVPVVGGGGGPTSCPLITQTGLRIAHDNIVRLCTQVQSSKFTYADVSAGGGAALNTAGGDSPETMELCGLSHAYSVLEWSVSILKALRGDQGIIECSLVESSLRKETPFFSSRVELGDEGVARILPLGPMTAFEEGMIEAAVPLIANDVEAGLLAASTTDNKTT</sequence>
<dbReference type="Gene3D" id="3.90.110.10">
    <property type="entry name" value="Lactate dehydrogenase/glycoside hydrolase, family 4, C-terminal"/>
    <property type="match status" value="1"/>
</dbReference>
<feature type="domain" description="Lactate/malate dehydrogenase N-terminal" evidence="6">
    <location>
        <begin position="15"/>
        <end position="169"/>
    </location>
</feature>
<keyword evidence="3 5" id="KW-0560">Oxidoreductase</keyword>
<dbReference type="VEuPathDB" id="TriTrypDB:TvY486_1002570"/>
<accession>G0U5Q3</accession>
<evidence type="ECO:0000313" key="8">
    <source>
        <dbReference type="EMBL" id="CCC51204.1"/>
    </source>
</evidence>
<dbReference type="EC" id="1.1.1.37" evidence="1"/>
<evidence type="ECO:0000256" key="3">
    <source>
        <dbReference type="ARBA" id="ARBA00023002"/>
    </source>
</evidence>
<dbReference type="Pfam" id="PF02866">
    <property type="entry name" value="Ldh_1_C"/>
    <property type="match status" value="1"/>
</dbReference>
<dbReference type="AlphaFoldDB" id="G0U5Q3"/>
<evidence type="ECO:0000256" key="4">
    <source>
        <dbReference type="ARBA" id="ARBA00023027"/>
    </source>
</evidence>
<proteinExistence type="inferred from homology"/>
<dbReference type="InterPro" id="IPR022383">
    <property type="entry name" value="Lactate/malate_DH_C"/>
</dbReference>
<dbReference type="Gene3D" id="3.40.50.720">
    <property type="entry name" value="NAD(P)-binding Rossmann-like Domain"/>
    <property type="match status" value="1"/>
</dbReference>
<dbReference type="InterPro" id="IPR036291">
    <property type="entry name" value="NAD(P)-bd_dom_sf"/>
</dbReference>
<protein>
    <recommendedName>
        <fullName evidence="1">malate dehydrogenase</fullName>
        <ecNumber evidence="1">1.1.1.37</ecNumber>
    </recommendedName>
</protein>
<dbReference type="GO" id="GO:0006099">
    <property type="term" value="P:tricarboxylic acid cycle"/>
    <property type="evidence" value="ECO:0007669"/>
    <property type="project" value="UniProtKB-KW"/>
</dbReference>
<dbReference type="SUPFAM" id="SSF56327">
    <property type="entry name" value="LDH C-terminal domain-like"/>
    <property type="match status" value="1"/>
</dbReference>
<dbReference type="GO" id="GO:0030060">
    <property type="term" value="F:L-malate dehydrogenase (NAD+) activity"/>
    <property type="evidence" value="ECO:0007669"/>
    <property type="project" value="UniProtKB-EC"/>
</dbReference>
<evidence type="ECO:0000256" key="5">
    <source>
        <dbReference type="RuleBase" id="RU003369"/>
    </source>
</evidence>
<dbReference type="EMBL" id="HE573026">
    <property type="protein sequence ID" value="CCC51204.1"/>
    <property type="molecule type" value="Genomic_DNA"/>
</dbReference>
<evidence type="ECO:0000259" key="6">
    <source>
        <dbReference type="Pfam" id="PF00056"/>
    </source>
</evidence>
<reference evidence="8" key="1">
    <citation type="journal article" date="2012" name="Proc. Natl. Acad. Sci. U.S.A.">
        <title>Antigenic diversity is generated by distinct evolutionary mechanisms in African trypanosome species.</title>
        <authorList>
            <person name="Jackson A.P."/>
            <person name="Berry A."/>
            <person name="Aslett M."/>
            <person name="Allison H.C."/>
            <person name="Burton P."/>
            <person name="Vavrova-Anderson J."/>
            <person name="Brown R."/>
            <person name="Browne H."/>
            <person name="Corton N."/>
            <person name="Hauser H."/>
            <person name="Gamble J."/>
            <person name="Gilderthorp R."/>
            <person name="Marcello L."/>
            <person name="McQuillan J."/>
            <person name="Otto T.D."/>
            <person name="Quail M.A."/>
            <person name="Sanders M.J."/>
            <person name="van Tonder A."/>
            <person name="Ginger M.L."/>
            <person name="Field M.C."/>
            <person name="Barry J.D."/>
            <person name="Hertz-Fowler C."/>
            <person name="Berriman M."/>
        </authorList>
    </citation>
    <scope>NUCLEOTIDE SEQUENCE</scope>
    <source>
        <strain evidence="8">Y486</strain>
    </source>
</reference>
<dbReference type="Pfam" id="PF00056">
    <property type="entry name" value="Ldh_1_N"/>
    <property type="match status" value="1"/>
</dbReference>
<gene>
    <name evidence="8" type="ORF">TVY486_1002570</name>
</gene>
<dbReference type="InterPro" id="IPR015955">
    <property type="entry name" value="Lactate_DH/Glyco_Ohase_4_C"/>
</dbReference>
<evidence type="ECO:0000256" key="2">
    <source>
        <dbReference type="ARBA" id="ARBA00022532"/>
    </source>
</evidence>
<dbReference type="OMA" id="TLPKVHY"/>
<dbReference type="InterPro" id="IPR001236">
    <property type="entry name" value="Lactate/malate_DH_N"/>
</dbReference>
<dbReference type="GO" id="GO:0005737">
    <property type="term" value="C:cytoplasm"/>
    <property type="evidence" value="ECO:0007669"/>
    <property type="project" value="TreeGrafter"/>
</dbReference>
<name>G0U5Q3_TRYVY</name>